<dbReference type="Proteomes" id="UP000178681">
    <property type="component" value="Unassembled WGS sequence"/>
</dbReference>
<dbReference type="STRING" id="1798377.A2872_02380"/>
<reference evidence="1 2" key="1">
    <citation type="journal article" date="2016" name="Nat. Commun.">
        <title>Thousands of microbial genomes shed light on interconnected biogeochemical processes in an aquifer system.</title>
        <authorList>
            <person name="Anantharaman K."/>
            <person name="Brown C.T."/>
            <person name="Hug L.A."/>
            <person name="Sharon I."/>
            <person name="Castelle C.J."/>
            <person name="Probst A.J."/>
            <person name="Thomas B.C."/>
            <person name="Singh A."/>
            <person name="Wilkins M.J."/>
            <person name="Karaoz U."/>
            <person name="Brodie E.L."/>
            <person name="Williams K.H."/>
            <person name="Hubbard S.S."/>
            <person name="Banfield J.F."/>
        </authorList>
    </citation>
    <scope>NUCLEOTIDE SEQUENCE [LARGE SCALE GENOMIC DNA]</scope>
</reference>
<protein>
    <submittedName>
        <fullName evidence="1">Uncharacterized protein</fullName>
    </submittedName>
</protein>
<proteinExistence type="predicted"/>
<sequence>MGKWILVIIVTASVIGLLLLGKNSEDPEQPSQSSIGYLVYQDPMYGFSIEYPEAWEIRKDTQIFEKGDAGAFGISGPTQKENTELTDGAQVAVSKPFTIDNDLTSWAKEYYDRYSEFSENTLSGRTYQKVYACNRGCLTYFYTLVNGKVYGVAVFAQGPDKDKAAYENATLYMLKSLKFFATENGSVSKEEATTKVKALSEVIDYLKRVPGGLVLVNGEEDDVYMVQVYEIKDGHTATFNWYQVDKATGEVKKDF</sequence>
<evidence type="ECO:0000313" key="2">
    <source>
        <dbReference type="Proteomes" id="UP000178681"/>
    </source>
</evidence>
<dbReference type="AlphaFoldDB" id="A0A1F5Z4Y4"/>
<comment type="caution">
    <text evidence="1">The sequence shown here is derived from an EMBL/GenBank/DDBJ whole genome shotgun (WGS) entry which is preliminary data.</text>
</comment>
<dbReference type="EMBL" id="MFJG01000005">
    <property type="protein sequence ID" value="OGG07425.1"/>
    <property type="molecule type" value="Genomic_DNA"/>
</dbReference>
<name>A0A1F5Z4Y4_9BACT</name>
<accession>A0A1F5Z4Y4</accession>
<gene>
    <name evidence="1" type="ORF">A2872_02380</name>
</gene>
<evidence type="ECO:0000313" key="1">
    <source>
        <dbReference type="EMBL" id="OGG07425.1"/>
    </source>
</evidence>
<organism evidence="1 2">
    <name type="scientific">Candidatus Gottesmanbacteria bacterium RIFCSPHIGHO2_01_FULL_42_12</name>
    <dbReference type="NCBI Taxonomy" id="1798377"/>
    <lineage>
        <taxon>Bacteria</taxon>
        <taxon>Candidatus Gottesmaniibacteriota</taxon>
    </lineage>
</organism>